<evidence type="ECO:0000256" key="6">
    <source>
        <dbReference type="ARBA" id="ARBA00022553"/>
    </source>
</evidence>
<dbReference type="Proteomes" id="UP000094565">
    <property type="component" value="Chromosome 4"/>
</dbReference>
<comment type="subcellular location">
    <subcellularLocation>
        <location evidence="2">Cytoplasm</location>
    </subcellularLocation>
    <subcellularLocation>
        <location evidence="1">Nucleus</location>
    </subcellularLocation>
</comment>
<accession>A0A1B2JHS5</accession>
<dbReference type="PANTHER" id="PTHR23326">
    <property type="entry name" value="CCR4 NOT-RELATED"/>
    <property type="match status" value="1"/>
</dbReference>
<dbReference type="GO" id="GO:0000289">
    <property type="term" value="P:nuclear-transcribed mRNA poly(A) tail shortening"/>
    <property type="evidence" value="ECO:0007669"/>
    <property type="project" value="UniProtKB-ARBA"/>
</dbReference>
<keyword evidence="15" id="KW-1185">Reference proteome</keyword>
<keyword evidence="6" id="KW-0597">Phosphoprotein</keyword>
<protein>
    <submittedName>
        <fullName evidence="14">BA75_04420T0</fullName>
    </submittedName>
</protein>
<keyword evidence="4" id="KW-0963">Cytoplasm</keyword>
<dbReference type="AlphaFoldDB" id="A0A1B2JHS5"/>
<evidence type="ECO:0000256" key="5">
    <source>
        <dbReference type="ARBA" id="ARBA00022491"/>
    </source>
</evidence>
<evidence type="ECO:0000313" key="15">
    <source>
        <dbReference type="Proteomes" id="UP000094565"/>
    </source>
</evidence>
<dbReference type="InterPro" id="IPR007207">
    <property type="entry name" value="Not_N"/>
</dbReference>
<evidence type="ECO:0000259" key="13">
    <source>
        <dbReference type="Pfam" id="PF04153"/>
    </source>
</evidence>
<dbReference type="OrthoDB" id="293823at2759"/>
<dbReference type="GO" id="GO:0005634">
    <property type="term" value="C:nucleus"/>
    <property type="evidence" value="ECO:0007669"/>
    <property type="project" value="UniProtKB-SubCell"/>
</dbReference>
<dbReference type="GO" id="GO:0030015">
    <property type="term" value="C:CCR4-NOT core complex"/>
    <property type="evidence" value="ECO:0007669"/>
    <property type="project" value="InterPro"/>
</dbReference>
<comment type="similarity">
    <text evidence="3">Belongs to the CNOT2/3/5 family.</text>
</comment>
<dbReference type="Gene3D" id="2.30.30.1020">
    <property type="entry name" value="CCR4-NOT complex subunit 2/3/5, C-terminal domain"/>
    <property type="match status" value="1"/>
</dbReference>
<dbReference type="PIRSF" id="PIRSF005290">
    <property type="entry name" value="NOT_su_3_5"/>
    <property type="match status" value="1"/>
</dbReference>
<feature type="domain" description="CCR4-Not complex component Not N-terminal" evidence="12">
    <location>
        <begin position="1"/>
        <end position="222"/>
    </location>
</feature>
<sequence length="536" mass="61618">MDRVFKRIGEGLDIFNTLYDRHESCSNSSQKDKLEADLKKEIKKLQRFREQVKGWQAMNEVKEKRRLIENRKLIEIAMEKYKSVERGSKQKSYSDEVLMGFSESLQPEEAAKLAAIEFLQKSLEEIERQVEGLEAEIDKVSCSKKNRKAHSGIDEHQERLEVTLERHHWHQEKLEIALRLLENGILKAERLMQIKDDLEYYLESNQEYDFMEDDTIYDDLHLNVDQSLAHEVTTSFCKAEDHAFSPLFSTNSTSSVIKKLKEDPKKSFFDSQAPSSNSSSPLSTQSLMDSGPQNSKLLTTSLRPASVPVKPSTDVRWATAISKTDELFQTKPISSSSEQFTSLNSLNSSHNQQFIPQDQNQISITDNTIASMPPGIQNLILSFLDSRNSSEQLVKRNAIYAGQSWRFSSSYFPSPETATPSSLESQRVAMIWNSIRGSADLHSLVQRVDTATLFYAFYFASTPYERAISKNVLVNLRHWKLHHNQKLWFQRFGQPKSVGEGFEVADFKVFDAASWSLKEMLNYKFEYSFLFSDNAR</sequence>
<evidence type="ECO:0000256" key="3">
    <source>
        <dbReference type="ARBA" id="ARBA00007682"/>
    </source>
</evidence>
<dbReference type="Pfam" id="PF04065">
    <property type="entry name" value="Not3"/>
    <property type="match status" value="1"/>
</dbReference>
<keyword evidence="8" id="KW-0804">Transcription</keyword>
<keyword evidence="7" id="KW-0805">Transcription regulation</keyword>
<dbReference type="InterPro" id="IPR038635">
    <property type="entry name" value="CCR4-NOT_su2/3/5_C_sf"/>
</dbReference>
<evidence type="ECO:0000256" key="1">
    <source>
        <dbReference type="ARBA" id="ARBA00004123"/>
    </source>
</evidence>
<dbReference type="EMBL" id="CP014587">
    <property type="protein sequence ID" value="ANZ77594.1"/>
    <property type="molecule type" value="Genomic_DNA"/>
</dbReference>
<feature type="coiled-coil region" evidence="10">
    <location>
        <begin position="109"/>
        <end position="143"/>
    </location>
</feature>
<evidence type="ECO:0000256" key="10">
    <source>
        <dbReference type="SAM" id="Coils"/>
    </source>
</evidence>
<proteinExistence type="inferred from homology"/>
<feature type="compositionally biased region" description="Polar residues" evidence="11">
    <location>
        <begin position="291"/>
        <end position="303"/>
    </location>
</feature>
<keyword evidence="10" id="KW-0175">Coiled coil</keyword>
<feature type="compositionally biased region" description="Low complexity" evidence="11">
    <location>
        <begin position="269"/>
        <end position="290"/>
    </location>
</feature>
<evidence type="ECO:0000256" key="7">
    <source>
        <dbReference type="ARBA" id="ARBA00023015"/>
    </source>
</evidence>
<dbReference type="GO" id="GO:0005737">
    <property type="term" value="C:cytoplasm"/>
    <property type="evidence" value="ECO:0007669"/>
    <property type="project" value="UniProtKB-SubCell"/>
</dbReference>
<gene>
    <name evidence="14" type="ORF">ATY40_BA7504420</name>
</gene>
<dbReference type="Pfam" id="PF04153">
    <property type="entry name" value="NOT2_3_5_C"/>
    <property type="match status" value="1"/>
</dbReference>
<evidence type="ECO:0000256" key="9">
    <source>
        <dbReference type="ARBA" id="ARBA00023242"/>
    </source>
</evidence>
<evidence type="ECO:0000313" key="14">
    <source>
        <dbReference type="EMBL" id="ANZ77594.1"/>
    </source>
</evidence>
<feature type="region of interest" description="Disordered" evidence="11">
    <location>
        <begin position="267"/>
        <end position="309"/>
    </location>
</feature>
<keyword evidence="5" id="KW-0678">Repressor</keyword>
<evidence type="ECO:0000256" key="2">
    <source>
        <dbReference type="ARBA" id="ARBA00004496"/>
    </source>
</evidence>
<dbReference type="InterPro" id="IPR007282">
    <property type="entry name" value="NOT2/3/5_C"/>
</dbReference>
<dbReference type="InterPro" id="IPR040168">
    <property type="entry name" value="Not2/3/5"/>
</dbReference>
<evidence type="ECO:0000259" key="12">
    <source>
        <dbReference type="Pfam" id="PF04065"/>
    </source>
</evidence>
<dbReference type="InterPro" id="IPR012270">
    <property type="entry name" value="CCR4-NOT_su3/5"/>
</dbReference>
<evidence type="ECO:0000256" key="8">
    <source>
        <dbReference type="ARBA" id="ARBA00023163"/>
    </source>
</evidence>
<reference evidence="14 15" key="1">
    <citation type="submission" date="2016-02" db="EMBL/GenBank/DDBJ databases">
        <title>Comparative genomic and transcriptomic foundation for Pichia pastoris.</title>
        <authorList>
            <person name="Love K.R."/>
            <person name="Shah K.A."/>
            <person name="Whittaker C.A."/>
            <person name="Wu J."/>
            <person name="Bartlett M.C."/>
            <person name="Ma D."/>
            <person name="Leeson R.L."/>
            <person name="Priest M."/>
            <person name="Young S.K."/>
            <person name="Love J.C."/>
        </authorList>
    </citation>
    <scope>NUCLEOTIDE SEQUENCE [LARGE SCALE GENOMIC DNA]</scope>
    <source>
        <strain evidence="14 15">ATCC 28485</strain>
    </source>
</reference>
<organism evidence="14 15">
    <name type="scientific">Komagataella pastoris</name>
    <name type="common">Yeast</name>
    <name type="synonym">Pichia pastoris</name>
    <dbReference type="NCBI Taxonomy" id="4922"/>
    <lineage>
        <taxon>Eukaryota</taxon>
        <taxon>Fungi</taxon>
        <taxon>Dikarya</taxon>
        <taxon>Ascomycota</taxon>
        <taxon>Saccharomycotina</taxon>
        <taxon>Pichiomycetes</taxon>
        <taxon>Pichiales</taxon>
        <taxon>Pichiaceae</taxon>
        <taxon>Komagataella</taxon>
    </lineage>
</organism>
<keyword evidence="9" id="KW-0539">Nucleus</keyword>
<evidence type="ECO:0000256" key="11">
    <source>
        <dbReference type="SAM" id="MobiDB-lite"/>
    </source>
</evidence>
<evidence type="ECO:0000256" key="4">
    <source>
        <dbReference type="ARBA" id="ARBA00022490"/>
    </source>
</evidence>
<name>A0A1B2JHS5_PICPA</name>
<dbReference type="GO" id="GO:0006355">
    <property type="term" value="P:regulation of DNA-templated transcription"/>
    <property type="evidence" value="ECO:0007669"/>
    <property type="project" value="InterPro"/>
</dbReference>
<feature type="domain" description="NOT2/NOT3/NOT5 C-terminal" evidence="13">
    <location>
        <begin position="438"/>
        <end position="530"/>
    </location>
</feature>